<accession>A0A809YMQ7</accession>
<gene>
    <name evidence="1" type="ORF">XF3B_47210</name>
</gene>
<proteinExistence type="predicted"/>
<evidence type="ECO:0000313" key="1">
    <source>
        <dbReference type="EMBL" id="BCE39690.1"/>
    </source>
</evidence>
<organism evidence="1">
    <name type="scientific">Bradyrhizobium diazoefficiens</name>
    <dbReference type="NCBI Taxonomy" id="1355477"/>
    <lineage>
        <taxon>Bacteria</taxon>
        <taxon>Pseudomonadati</taxon>
        <taxon>Pseudomonadota</taxon>
        <taxon>Alphaproteobacteria</taxon>
        <taxon>Hyphomicrobiales</taxon>
        <taxon>Nitrobacteraceae</taxon>
        <taxon>Bradyrhizobium</taxon>
    </lineage>
</organism>
<reference evidence="1" key="1">
    <citation type="submission" date="2020-05" db="EMBL/GenBank/DDBJ databases">
        <title>Complete genome sequence of Bradyrhizobium diazoefficiens XF3 isolated from soybean nodule.</title>
        <authorList>
            <person name="Noda R."/>
            <person name="Kakizaki K."/>
            <person name="Minamisawa K."/>
        </authorList>
    </citation>
    <scope>NUCLEOTIDE SEQUENCE</scope>
    <source>
        <strain evidence="1">XF3</strain>
    </source>
</reference>
<dbReference type="EMBL" id="AP023093">
    <property type="protein sequence ID" value="BCE39690.1"/>
    <property type="molecule type" value="Genomic_DNA"/>
</dbReference>
<sequence>MGIAIRSIGETDATRRAALAIAMQLPENVEEARGVLAQASYLLENFLIRGPRPVGQRTGD</sequence>
<name>A0A809YMQ7_9BRAD</name>
<dbReference type="AlphaFoldDB" id="A0A809YMQ7"/>
<protein>
    <submittedName>
        <fullName evidence="1">Uncharacterized protein</fullName>
    </submittedName>
</protein>